<dbReference type="Gene3D" id="2.40.30.100">
    <property type="entry name" value="AF2212/PG0164-like"/>
    <property type="match status" value="1"/>
</dbReference>
<comment type="caution">
    <text evidence="1">The sequence shown here is derived from an EMBL/GenBank/DDBJ whole genome shotgun (WGS) entry which is preliminary data.</text>
</comment>
<dbReference type="RefSeq" id="WP_231443562.1">
    <property type="nucleotide sequence ID" value="NZ_JAJOMB010000009.1"/>
</dbReference>
<evidence type="ECO:0000313" key="1">
    <source>
        <dbReference type="EMBL" id="MCD5312882.1"/>
    </source>
</evidence>
<dbReference type="AlphaFoldDB" id="A0A9X1SUE8"/>
<dbReference type="SUPFAM" id="SSF141694">
    <property type="entry name" value="AF2212/PG0164-like"/>
    <property type="match status" value="1"/>
</dbReference>
<dbReference type="Pfam" id="PF13376">
    <property type="entry name" value="OmdA"/>
    <property type="match status" value="1"/>
</dbReference>
<evidence type="ECO:0000313" key="2">
    <source>
        <dbReference type="Proteomes" id="UP001138997"/>
    </source>
</evidence>
<accession>A0A9X1SUE8</accession>
<sequence>MTTHRFRTEVELHGRTATGLRVPAAVVEALGQGKKPKVTVTINGHAYRSTVAVYEGDFFLPLNGENRKAAGVAAGEIVEVQLEPDLAERTVEVPDDLAEALTAQPGARAAFDALSFSRRRAHVEAVNAAKKAETRERRITAIAEELGG</sequence>
<name>A0A9X1SUE8_9ACTN</name>
<reference evidence="1" key="1">
    <citation type="submission" date="2021-11" db="EMBL/GenBank/DDBJ databases">
        <title>Streptomyces corallinus and Kineosporia corallina sp. nov., two new coral-derived marine actinobacteria.</title>
        <authorList>
            <person name="Buangrab K."/>
            <person name="Sutthacheep M."/>
            <person name="Yeemin T."/>
            <person name="Harunari E."/>
            <person name="Igarashi Y."/>
            <person name="Sripreechasak P."/>
            <person name="Kanchanasin P."/>
            <person name="Tanasupawat S."/>
            <person name="Phongsopitanun W."/>
        </authorList>
    </citation>
    <scope>NUCLEOTIDE SEQUENCE</scope>
    <source>
        <strain evidence="1">JCM 31032</strain>
    </source>
</reference>
<gene>
    <name evidence="1" type="ORF">LR394_18400</name>
</gene>
<proteinExistence type="predicted"/>
<dbReference type="Pfam" id="PF08922">
    <property type="entry name" value="DUF1905"/>
    <property type="match status" value="1"/>
</dbReference>
<dbReference type="EMBL" id="JAJOMB010000009">
    <property type="protein sequence ID" value="MCD5312882.1"/>
    <property type="molecule type" value="Genomic_DNA"/>
</dbReference>
<dbReference type="Proteomes" id="UP001138997">
    <property type="component" value="Unassembled WGS sequence"/>
</dbReference>
<keyword evidence="2" id="KW-1185">Reference proteome</keyword>
<dbReference type="InterPro" id="IPR037079">
    <property type="entry name" value="AF2212/PG0164-like_sf"/>
</dbReference>
<dbReference type="InterPro" id="IPR015018">
    <property type="entry name" value="DUF1905"/>
</dbReference>
<organism evidence="1 2">
    <name type="scientific">Kineosporia babensis</name>
    <dbReference type="NCBI Taxonomy" id="499548"/>
    <lineage>
        <taxon>Bacteria</taxon>
        <taxon>Bacillati</taxon>
        <taxon>Actinomycetota</taxon>
        <taxon>Actinomycetes</taxon>
        <taxon>Kineosporiales</taxon>
        <taxon>Kineosporiaceae</taxon>
        <taxon>Kineosporia</taxon>
    </lineage>
</organism>
<protein>
    <submittedName>
        <fullName evidence="1">YdeI/OmpD-associated family protein</fullName>
    </submittedName>
</protein>